<sequence>MYTRADGTPSTCQVARTLDIVGERWSLLIVRNALRGQTRFSEFRDGLGVPTDILTARLATLVTAGVLDKRPYREPGCRERASYHLTPAGHGLALVEAALIQWGDTFNPGSEGPGSRLVDPATGAPARVAFVDADDRVLPGIAIVPGPAAITVW</sequence>
<keyword evidence="6" id="KW-1185">Reference proteome</keyword>
<evidence type="ECO:0000313" key="6">
    <source>
        <dbReference type="Proteomes" id="UP000297447"/>
    </source>
</evidence>
<evidence type="ECO:0000256" key="2">
    <source>
        <dbReference type="ARBA" id="ARBA00023125"/>
    </source>
</evidence>
<dbReference type="OrthoDB" id="9792527at2"/>
<name>A0A4R8ZUW8_9MICO</name>
<keyword evidence="3" id="KW-0804">Transcription</keyword>
<dbReference type="InterPro" id="IPR036390">
    <property type="entry name" value="WH_DNA-bd_sf"/>
</dbReference>
<gene>
    <name evidence="5" type="ORF">E3T55_16890</name>
</gene>
<dbReference type="InterPro" id="IPR002577">
    <property type="entry name" value="HTH_HxlR"/>
</dbReference>
<evidence type="ECO:0000259" key="4">
    <source>
        <dbReference type="PROSITE" id="PS51118"/>
    </source>
</evidence>
<dbReference type="Pfam" id="PF01638">
    <property type="entry name" value="HxlR"/>
    <property type="match status" value="1"/>
</dbReference>
<keyword evidence="1" id="KW-0805">Transcription regulation</keyword>
<dbReference type="RefSeq" id="WP_134520720.1">
    <property type="nucleotide sequence ID" value="NZ_SOHE01000072.1"/>
</dbReference>
<keyword evidence="2" id="KW-0238">DNA-binding</keyword>
<accession>A0A4R8ZUW8</accession>
<dbReference type="SUPFAM" id="SSF46785">
    <property type="entry name" value="Winged helix' DNA-binding domain"/>
    <property type="match status" value="1"/>
</dbReference>
<proteinExistence type="predicted"/>
<dbReference type="InterPro" id="IPR036388">
    <property type="entry name" value="WH-like_DNA-bd_sf"/>
</dbReference>
<dbReference type="PROSITE" id="PS51118">
    <property type="entry name" value="HTH_HXLR"/>
    <property type="match status" value="1"/>
</dbReference>
<dbReference type="Proteomes" id="UP000297447">
    <property type="component" value="Unassembled WGS sequence"/>
</dbReference>
<evidence type="ECO:0000256" key="1">
    <source>
        <dbReference type="ARBA" id="ARBA00023015"/>
    </source>
</evidence>
<dbReference type="GO" id="GO:0003677">
    <property type="term" value="F:DNA binding"/>
    <property type="evidence" value="ECO:0007669"/>
    <property type="project" value="UniProtKB-KW"/>
</dbReference>
<dbReference type="PANTHER" id="PTHR33204">
    <property type="entry name" value="TRANSCRIPTIONAL REGULATOR, MARR FAMILY"/>
    <property type="match status" value="1"/>
</dbReference>
<dbReference type="EMBL" id="SOHE01000072">
    <property type="protein sequence ID" value="TFD46544.1"/>
    <property type="molecule type" value="Genomic_DNA"/>
</dbReference>
<reference evidence="5 6" key="1">
    <citation type="submission" date="2019-03" db="EMBL/GenBank/DDBJ databases">
        <title>Genomics of glacier-inhabiting Cryobacterium strains.</title>
        <authorList>
            <person name="Liu Q."/>
            <person name="Xin Y.-H."/>
        </authorList>
    </citation>
    <scope>NUCLEOTIDE SEQUENCE [LARGE SCALE GENOMIC DNA]</scope>
    <source>
        <strain evidence="5 6">Hh14</strain>
    </source>
</reference>
<dbReference type="AlphaFoldDB" id="A0A4R8ZUW8"/>
<evidence type="ECO:0000256" key="3">
    <source>
        <dbReference type="ARBA" id="ARBA00023163"/>
    </source>
</evidence>
<comment type="caution">
    <text evidence="5">The sequence shown here is derived from an EMBL/GenBank/DDBJ whole genome shotgun (WGS) entry which is preliminary data.</text>
</comment>
<organism evidence="5 6">
    <name type="scientific">Cryobacterium frigoriphilum</name>
    <dbReference type="NCBI Taxonomy" id="1259150"/>
    <lineage>
        <taxon>Bacteria</taxon>
        <taxon>Bacillati</taxon>
        <taxon>Actinomycetota</taxon>
        <taxon>Actinomycetes</taxon>
        <taxon>Micrococcales</taxon>
        <taxon>Microbacteriaceae</taxon>
        <taxon>Cryobacterium</taxon>
    </lineage>
</organism>
<protein>
    <submittedName>
        <fullName evidence="5">Transcriptional regulator</fullName>
    </submittedName>
</protein>
<dbReference type="PANTHER" id="PTHR33204:SF18">
    <property type="entry name" value="TRANSCRIPTIONAL REGULATORY PROTEIN"/>
    <property type="match status" value="1"/>
</dbReference>
<dbReference type="Gene3D" id="1.10.10.10">
    <property type="entry name" value="Winged helix-like DNA-binding domain superfamily/Winged helix DNA-binding domain"/>
    <property type="match status" value="1"/>
</dbReference>
<evidence type="ECO:0000313" key="5">
    <source>
        <dbReference type="EMBL" id="TFD46544.1"/>
    </source>
</evidence>
<feature type="domain" description="HTH hxlR-type" evidence="4">
    <location>
        <begin position="12"/>
        <end position="111"/>
    </location>
</feature>